<sequence length="49" mass="5060">MGNPYTEKKGKGGGTPIPARPSPSGEGGRKGVDEHPLAPYNAEKGILKN</sequence>
<name>A0A9X9S5W4_METOG</name>
<proteinExistence type="predicted"/>
<accession>A0A9X9S5W4</accession>
<dbReference type="AlphaFoldDB" id="A0A9X9S5W4"/>
<feature type="region of interest" description="Disordered" evidence="1">
    <location>
        <begin position="1"/>
        <end position="49"/>
    </location>
</feature>
<evidence type="ECO:0000256" key="1">
    <source>
        <dbReference type="SAM" id="MobiDB-lite"/>
    </source>
</evidence>
<dbReference type="EMBL" id="CP113361">
    <property type="protein sequence ID" value="WAI02047.1"/>
    <property type="molecule type" value="Genomic_DNA"/>
</dbReference>
<gene>
    <name evidence="2" type="ORF">OU421_04030</name>
</gene>
<evidence type="ECO:0000313" key="2">
    <source>
        <dbReference type="EMBL" id="WAI02047.1"/>
    </source>
</evidence>
<dbReference type="KEGG" id="mou:OU421_04030"/>
<dbReference type="GeneID" id="76834242"/>
<feature type="compositionally biased region" description="Basic and acidic residues" evidence="1">
    <location>
        <begin position="27"/>
        <end position="36"/>
    </location>
</feature>
<keyword evidence="3" id="KW-1185">Reference proteome</keyword>
<feature type="compositionally biased region" description="Basic and acidic residues" evidence="1">
    <location>
        <begin position="1"/>
        <end position="10"/>
    </location>
</feature>
<dbReference type="Proteomes" id="UP001163096">
    <property type="component" value="Chromosome"/>
</dbReference>
<reference evidence="2" key="1">
    <citation type="submission" date="2022-11" db="EMBL/GenBank/DDBJ databases">
        <title>Complete genome sequence of Methanogenium organophilum DSM 3596.</title>
        <authorList>
            <person name="Chen S.-C."/>
            <person name="Lai S.-J."/>
            <person name="You Y.-T."/>
        </authorList>
    </citation>
    <scope>NUCLEOTIDE SEQUENCE</scope>
    <source>
        <strain evidence="2">DSM 3596</strain>
    </source>
</reference>
<dbReference type="RefSeq" id="WP_268187325.1">
    <property type="nucleotide sequence ID" value="NZ_CP113361.1"/>
</dbReference>
<evidence type="ECO:0000313" key="3">
    <source>
        <dbReference type="Proteomes" id="UP001163096"/>
    </source>
</evidence>
<protein>
    <submittedName>
        <fullName evidence="2">Uncharacterized protein</fullName>
    </submittedName>
</protein>
<organism evidence="2 3">
    <name type="scientific">Methanogenium organophilum</name>
    <dbReference type="NCBI Taxonomy" id="2199"/>
    <lineage>
        <taxon>Archaea</taxon>
        <taxon>Methanobacteriati</taxon>
        <taxon>Methanobacteriota</taxon>
        <taxon>Stenosarchaea group</taxon>
        <taxon>Methanomicrobia</taxon>
        <taxon>Methanomicrobiales</taxon>
        <taxon>Methanomicrobiaceae</taxon>
        <taxon>Methanogenium</taxon>
    </lineage>
</organism>